<reference evidence="11" key="1">
    <citation type="submission" date="2022-03" db="EMBL/GenBank/DDBJ databases">
        <title>The complete genome sequence of a Methyloterrigena soli.</title>
        <authorList>
            <person name="Zi Z."/>
        </authorList>
    </citation>
    <scope>NUCLEOTIDE SEQUENCE</scope>
    <source>
        <strain evidence="11">M48</strain>
    </source>
</reference>
<keyword evidence="4" id="KW-0574">Periplasm</keyword>
<dbReference type="GO" id="GO:0009055">
    <property type="term" value="F:electron transfer activity"/>
    <property type="evidence" value="ECO:0007669"/>
    <property type="project" value="InterPro"/>
</dbReference>
<evidence type="ECO:0000259" key="10">
    <source>
        <dbReference type="Pfam" id="PF00127"/>
    </source>
</evidence>
<dbReference type="InterPro" id="IPR001235">
    <property type="entry name" value="Copper_blue_Plastocyanin"/>
</dbReference>
<dbReference type="NCBIfam" id="TIGR02375">
    <property type="entry name" value="pseudoazurin"/>
    <property type="match status" value="1"/>
</dbReference>
<protein>
    <recommendedName>
        <fullName evidence="7">Pseudoazurin</fullName>
    </recommendedName>
</protein>
<evidence type="ECO:0000256" key="8">
    <source>
        <dbReference type="PIRSR" id="PIRSR602386-1"/>
    </source>
</evidence>
<dbReference type="RefSeq" id="WP_281734631.1">
    <property type="nucleotide sequence ID" value="NZ_JAKETQ010000001.1"/>
</dbReference>
<keyword evidence="3 8" id="KW-0479">Metal-binding</keyword>
<evidence type="ECO:0000313" key="12">
    <source>
        <dbReference type="Proteomes" id="UP001156140"/>
    </source>
</evidence>
<evidence type="ECO:0000256" key="6">
    <source>
        <dbReference type="ARBA" id="ARBA00023008"/>
    </source>
</evidence>
<comment type="cofactor">
    <cofactor evidence="8">
        <name>Cu cation</name>
        <dbReference type="ChEBI" id="CHEBI:23378"/>
    </cofactor>
    <text evidence="8">Binds 1 copper ion per subunit.</text>
</comment>
<comment type="subcellular location">
    <subcellularLocation>
        <location evidence="1">Periplasm</location>
    </subcellularLocation>
</comment>
<feature type="binding site" evidence="8">
    <location>
        <position position="105"/>
    </location>
    <ligand>
        <name>Cu cation</name>
        <dbReference type="ChEBI" id="CHEBI:23378"/>
    </ligand>
</feature>
<dbReference type="Proteomes" id="UP001156140">
    <property type="component" value="Unassembled WGS sequence"/>
</dbReference>
<feature type="binding site" evidence="8">
    <location>
        <position position="64"/>
    </location>
    <ligand>
        <name>Cu cation</name>
        <dbReference type="ChEBI" id="CHEBI:23378"/>
    </ligand>
</feature>
<dbReference type="GO" id="GO:0042597">
    <property type="term" value="C:periplasmic space"/>
    <property type="evidence" value="ECO:0007669"/>
    <property type="project" value="UniProtKB-SubCell"/>
</dbReference>
<dbReference type="GO" id="GO:0005507">
    <property type="term" value="F:copper ion binding"/>
    <property type="evidence" value="ECO:0007669"/>
    <property type="project" value="UniProtKB-UniRule"/>
</dbReference>
<keyword evidence="2" id="KW-0813">Transport</keyword>
<keyword evidence="6 8" id="KW-0186">Copper</keyword>
<evidence type="ECO:0000256" key="1">
    <source>
        <dbReference type="ARBA" id="ARBA00004418"/>
    </source>
</evidence>
<dbReference type="InterPro" id="IPR012745">
    <property type="entry name" value="Pseudoazurin"/>
</dbReference>
<keyword evidence="12" id="KW-1185">Reference proteome</keyword>
<dbReference type="Pfam" id="PF00127">
    <property type="entry name" value="Copper-bind"/>
    <property type="match status" value="1"/>
</dbReference>
<dbReference type="SUPFAM" id="SSF49503">
    <property type="entry name" value="Cupredoxins"/>
    <property type="match status" value="1"/>
</dbReference>
<dbReference type="CDD" id="cd04218">
    <property type="entry name" value="Pseudoazurin"/>
    <property type="match status" value="1"/>
</dbReference>
<dbReference type="InterPro" id="IPR002386">
    <property type="entry name" value="Amicyanin/Pseudoazurin"/>
</dbReference>
<evidence type="ECO:0000256" key="3">
    <source>
        <dbReference type="ARBA" id="ARBA00022723"/>
    </source>
</evidence>
<name>A0AA41QKX9_9HYPH</name>
<evidence type="ECO:0000313" key="11">
    <source>
        <dbReference type="EMBL" id="MCI0125391.1"/>
    </source>
</evidence>
<gene>
    <name evidence="11" type="ORF">ML536_00970</name>
</gene>
<sequence length="149" mass="15852">MRLTRLTLAGLVVAALSSLPALAADFEVKMLNKGSDGSSMVFEPALTQIQPGDTVHFIAASKGHNAETIPGMFPEGAESFKSPIGKDFSFTFEKDGIYGIRCTPHYGMGMVAMIVVGEPTNLDEAKGVKQPGKAADRFEAIFTQLEAAK</sequence>
<feature type="chain" id="PRO_5041401511" description="Pseudoazurin" evidence="9">
    <location>
        <begin position="24"/>
        <end position="149"/>
    </location>
</feature>
<dbReference type="Gene3D" id="2.60.40.420">
    <property type="entry name" value="Cupredoxins - blue copper proteins"/>
    <property type="match status" value="1"/>
</dbReference>
<feature type="binding site" evidence="8">
    <location>
        <position position="110"/>
    </location>
    <ligand>
        <name>Cu cation</name>
        <dbReference type="ChEBI" id="CHEBI:23378"/>
    </ligand>
</feature>
<dbReference type="AlphaFoldDB" id="A0AA41QKX9"/>
<accession>A0AA41QKX9</accession>
<dbReference type="PRINTS" id="PR00156">
    <property type="entry name" value="COPPERBLUE"/>
</dbReference>
<keyword evidence="9" id="KW-0732">Signal</keyword>
<evidence type="ECO:0000256" key="2">
    <source>
        <dbReference type="ARBA" id="ARBA00022448"/>
    </source>
</evidence>
<feature type="binding site" evidence="8">
    <location>
        <position position="102"/>
    </location>
    <ligand>
        <name>Cu cation</name>
        <dbReference type="ChEBI" id="CHEBI:23378"/>
    </ligand>
</feature>
<feature type="signal peptide" evidence="9">
    <location>
        <begin position="1"/>
        <end position="23"/>
    </location>
</feature>
<dbReference type="InterPro" id="IPR008972">
    <property type="entry name" value="Cupredoxin"/>
</dbReference>
<evidence type="ECO:0000256" key="4">
    <source>
        <dbReference type="ARBA" id="ARBA00022764"/>
    </source>
</evidence>
<proteinExistence type="predicted"/>
<keyword evidence="5" id="KW-0249">Electron transport</keyword>
<evidence type="ECO:0000256" key="5">
    <source>
        <dbReference type="ARBA" id="ARBA00022982"/>
    </source>
</evidence>
<dbReference type="InterPro" id="IPR000923">
    <property type="entry name" value="BlueCu_1"/>
</dbReference>
<evidence type="ECO:0000256" key="9">
    <source>
        <dbReference type="SAM" id="SignalP"/>
    </source>
</evidence>
<dbReference type="EMBL" id="JALAZD010000001">
    <property type="protein sequence ID" value="MCI0125391.1"/>
    <property type="molecule type" value="Genomic_DNA"/>
</dbReference>
<evidence type="ECO:0000256" key="7">
    <source>
        <dbReference type="NCBIfam" id="TIGR02375"/>
    </source>
</evidence>
<feature type="domain" description="Blue (type 1) copper" evidence="10">
    <location>
        <begin position="29"/>
        <end position="116"/>
    </location>
</feature>
<organism evidence="11 12">
    <name type="scientific">Paradevosia shaoguanensis</name>
    <dbReference type="NCBI Taxonomy" id="1335043"/>
    <lineage>
        <taxon>Bacteria</taxon>
        <taxon>Pseudomonadati</taxon>
        <taxon>Pseudomonadota</taxon>
        <taxon>Alphaproteobacteria</taxon>
        <taxon>Hyphomicrobiales</taxon>
        <taxon>Devosiaceae</taxon>
        <taxon>Paradevosia</taxon>
    </lineage>
</organism>
<comment type="caution">
    <text evidence="11">The sequence shown here is derived from an EMBL/GenBank/DDBJ whole genome shotgun (WGS) entry which is preliminary data.</text>
</comment>
<dbReference type="PRINTS" id="PR00155">
    <property type="entry name" value="AMICYANIN"/>
</dbReference>